<dbReference type="Pfam" id="PF23155">
    <property type="entry name" value="DUF7053"/>
    <property type="match status" value="1"/>
</dbReference>
<dbReference type="AlphaFoldDB" id="A0A1V6TDY3"/>
<evidence type="ECO:0000256" key="1">
    <source>
        <dbReference type="SAM" id="MobiDB-lite"/>
    </source>
</evidence>
<evidence type="ECO:0000313" key="3">
    <source>
        <dbReference type="EMBL" id="OQE23803.1"/>
    </source>
</evidence>
<comment type="caution">
    <text evidence="3">The sequence shown here is derived from an EMBL/GenBank/DDBJ whole genome shotgun (WGS) entry which is preliminary data.</text>
</comment>
<proteinExistence type="predicted"/>
<gene>
    <name evidence="3" type="ORF">PENSTE_c008G05760</name>
</gene>
<feature type="region of interest" description="Disordered" evidence="1">
    <location>
        <begin position="235"/>
        <end position="365"/>
    </location>
</feature>
<feature type="compositionally biased region" description="Polar residues" evidence="1">
    <location>
        <begin position="244"/>
        <end position="269"/>
    </location>
</feature>
<feature type="compositionally biased region" description="Basic and acidic residues" evidence="1">
    <location>
        <begin position="355"/>
        <end position="365"/>
    </location>
</feature>
<organism evidence="3 4">
    <name type="scientific">Penicillium steckii</name>
    <dbReference type="NCBI Taxonomy" id="303698"/>
    <lineage>
        <taxon>Eukaryota</taxon>
        <taxon>Fungi</taxon>
        <taxon>Dikarya</taxon>
        <taxon>Ascomycota</taxon>
        <taxon>Pezizomycotina</taxon>
        <taxon>Eurotiomycetes</taxon>
        <taxon>Eurotiomycetidae</taxon>
        <taxon>Eurotiales</taxon>
        <taxon>Aspergillaceae</taxon>
        <taxon>Penicillium</taxon>
    </lineage>
</organism>
<dbReference type="STRING" id="303698.A0A1V6TDY3"/>
<reference evidence="4" key="1">
    <citation type="journal article" date="2017" name="Nat. Microbiol.">
        <title>Global analysis of biosynthetic gene clusters reveals vast potential of secondary metabolite production in Penicillium species.</title>
        <authorList>
            <person name="Nielsen J.C."/>
            <person name="Grijseels S."/>
            <person name="Prigent S."/>
            <person name="Ji B."/>
            <person name="Dainat J."/>
            <person name="Nielsen K.F."/>
            <person name="Frisvad J.C."/>
            <person name="Workman M."/>
            <person name="Nielsen J."/>
        </authorList>
    </citation>
    <scope>NUCLEOTIDE SEQUENCE [LARGE SCALE GENOMIC DNA]</scope>
    <source>
        <strain evidence="4">IBT 24891</strain>
    </source>
</reference>
<dbReference type="InterPro" id="IPR055481">
    <property type="entry name" value="DUF7053"/>
</dbReference>
<name>A0A1V6TDY3_9EURO</name>
<evidence type="ECO:0000259" key="2">
    <source>
        <dbReference type="Pfam" id="PF23155"/>
    </source>
</evidence>
<feature type="domain" description="DUF7053" evidence="2">
    <location>
        <begin position="44"/>
        <end position="216"/>
    </location>
</feature>
<evidence type="ECO:0000313" key="4">
    <source>
        <dbReference type="Proteomes" id="UP000191285"/>
    </source>
</evidence>
<dbReference type="Proteomes" id="UP000191285">
    <property type="component" value="Unassembled WGS sequence"/>
</dbReference>
<dbReference type="OrthoDB" id="5078320at2759"/>
<accession>A0A1V6TDY3</accession>
<feature type="compositionally biased region" description="Polar residues" evidence="1">
    <location>
        <begin position="284"/>
        <end position="293"/>
    </location>
</feature>
<protein>
    <recommendedName>
        <fullName evidence="2">DUF7053 domain-containing protein</fullName>
    </recommendedName>
</protein>
<sequence length="365" mass="40976">MPTSMIPRATLNLASARYWETIHIQEELDKDLSDIFDLSLSMLRKKESYINITPIPSCVPRQLALDILHSHGEIITLNPLVLSYHPVKAPRDAAADEYYSTWYEIIERVQYLPGLGKLGSGKISFKGSFQNTPWGLQTHTFVPMGIDIRSKWRIGGNQPNESSKPREFRVDGEPESGLYLREDIQIECNLTLVSFVKSQMKAASKVLVDRLIKKAELLDAGVLQAFMEDGKLKTINPADRSGLFPSQSPLQSPRSDMDQMSESSNQSLTEHPRWGSMSKRHGSLNRSSQSGQYKPSGGMVAELPGNYNHPQQQTDYRDHHELSDPSSKPGLHYSQPNDKGHQRGNRDTNAGANYKTHDNIYELGG</sequence>
<dbReference type="EMBL" id="MLKD01000008">
    <property type="protein sequence ID" value="OQE23803.1"/>
    <property type="molecule type" value="Genomic_DNA"/>
</dbReference>
<dbReference type="PANTHER" id="PTHR38117">
    <property type="entry name" value="NACHT AND WD40 DOMAIN PROTEIN"/>
    <property type="match status" value="1"/>
</dbReference>
<keyword evidence="4" id="KW-1185">Reference proteome</keyword>
<dbReference type="PANTHER" id="PTHR38117:SF2">
    <property type="entry name" value="NACHT AND WD40 DOMAIN PROTEIN"/>
    <property type="match status" value="1"/>
</dbReference>